<gene>
    <name evidence="10" type="ORF">GHT09_009323</name>
    <name evidence="11" type="ORF">MONAX_5E003617</name>
</gene>
<dbReference type="EMBL" id="CABDUW010001646">
    <property type="protein sequence ID" value="VTJ83140.1"/>
    <property type="molecule type" value="Genomic_DNA"/>
</dbReference>
<name>A0A5E4CPB5_MARMO</name>
<dbReference type="FunFam" id="2.30.29.180:FF:000001">
    <property type="entry name" value="Ubiquitin carboxyl-terminal hydrolase 37"/>
    <property type="match status" value="1"/>
</dbReference>
<organism evidence="11 12">
    <name type="scientific">Marmota monax</name>
    <name type="common">Woodchuck</name>
    <dbReference type="NCBI Taxonomy" id="9995"/>
    <lineage>
        <taxon>Eukaryota</taxon>
        <taxon>Metazoa</taxon>
        <taxon>Chordata</taxon>
        <taxon>Craniata</taxon>
        <taxon>Vertebrata</taxon>
        <taxon>Euteleostomi</taxon>
        <taxon>Mammalia</taxon>
        <taxon>Eutheria</taxon>
        <taxon>Euarchontoglires</taxon>
        <taxon>Glires</taxon>
        <taxon>Rodentia</taxon>
        <taxon>Sciuromorpha</taxon>
        <taxon>Sciuridae</taxon>
        <taxon>Xerinae</taxon>
        <taxon>Marmotini</taxon>
        <taxon>Marmota</taxon>
    </lineage>
</organism>
<reference evidence="11 12" key="1">
    <citation type="submission" date="2019-04" db="EMBL/GenBank/DDBJ databases">
        <authorList>
            <person name="Alioto T."/>
            <person name="Alioto T."/>
        </authorList>
    </citation>
    <scope>NUCLEOTIDE SEQUENCE [LARGE SCALE GENOMIC DNA]</scope>
</reference>
<keyword evidence="12" id="KW-1185">Reference proteome</keyword>
<evidence type="ECO:0000256" key="1">
    <source>
        <dbReference type="ARBA" id="ARBA00000707"/>
    </source>
</evidence>
<dbReference type="InterPro" id="IPR028889">
    <property type="entry name" value="USP"/>
</dbReference>
<dbReference type="InterPro" id="IPR038765">
    <property type="entry name" value="Papain-like_cys_pep_sf"/>
</dbReference>
<dbReference type="CDD" id="cd02257">
    <property type="entry name" value="Peptidase_C19"/>
    <property type="match status" value="2"/>
</dbReference>
<dbReference type="InterPro" id="IPR038093">
    <property type="entry name" value="USP37-like_PH_sf"/>
</dbReference>
<proteinExistence type="inferred from homology"/>
<dbReference type="PROSITE" id="PS00972">
    <property type="entry name" value="USP_1"/>
    <property type="match status" value="1"/>
</dbReference>
<dbReference type="Proteomes" id="UP000662637">
    <property type="component" value="Unassembled WGS sequence"/>
</dbReference>
<evidence type="ECO:0000256" key="8">
    <source>
        <dbReference type="SAM" id="MobiDB-lite"/>
    </source>
</evidence>
<dbReference type="GO" id="GO:0004843">
    <property type="term" value="F:cysteine-type deubiquitinase activity"/>
    <property type="evidence" value="ECO:0007669"/>
    <property type="project" value="UniProtKB-UniRule"/>
</dbReference>
<dbReference type="InterPro" id="IPR032069">
    <property type="entry name" value="USP37-like_PH"/>
</dbReference>
<evidence type="ECO:0000259" key="9">
    <source>
        <dbReference type="PROSITE" id="PS50235"/>
    </source>
</evidence>
<dbReference type="Gene3D" id="2.30.29.180">
    <property type="entry name" value="Ubiquitin carboxyl-terminal hydrolase 26/29/37, pleckstrin homology-like domain"/>
    <property type="match status" value="1"/>
</dbReference>
<dbReference type="GO" id="GO:0000082">
    <property type="term" value="P:G1/S transition of mitotic cell cycle"/>
    <property type="evidence" value="ECO:0007669"/>
    <property type="project" value="TreeGrafter"/>
</dbReference>
<dbReference type="PROSITE" id="PS50235">
    <property type="entry name" value="USP_3"/>
    <property type="match status" value="1"/>
</dbReference>
<evidence type="ECO:0000256" key="6">
    <source>
        <dbReference type="ARBA" id="ARBA00022807"/>
    </source>
</evidence>
<comment type="catalytic activity">
    <reaction evidence="1 7">
        <text>Thiol-dependent hydrolysis of ester, thioester, amide, peptide and isopeptide bonds formed by the C-terminal Gly of ubiquitin (a 76-residue protein attached to proteins as an intracellular targeting signal).</text>
        <dbReference type="EC" id="3.4.19.12"/>
    </reaction>
</comment>
<dbReference type="Pfam" id="PF00443">
    <property type="entry name" value="UCH"/>
    <property type="match status" value="1"/>
</dbReference>
<dbReference type="GO" id="GO:0016579">
    <property type="term" value="P:protein deubiquitination"/>
    <property type="evidence" value="ECO:0007669"/>
    <property type="project" value="InterPro"/>
</dbReference>
<feature type="compositionally biased region" description="Basic and acidic residues" evidence="8">
    <location>
        <begin position="809"/>
        <end position="838"/>
    </location>
</feature>
<comment type="function">
    <text evidence="7">Deubiquitinating enzyme that removes conjugated ubiquitin from specific proteins to regulate different cellular processes.</text>
</comment>
<sequence length="931" mass="106848">MSSATTVHGYVQIWKRKTGMSKSRAAFIETVEGKKKVKLMLYFNTGQVKTFQLSDNIKSVAFRSYGQNENHLHLTFQNNDFLFIERLSSTHARELKTLLDRVHQVGDQPPMKPGKEDGVFTSTTIQKGISKTLSHKVYKTSSSGHLEVAKERTSYIQKMSLFAEKSSFIRKGLFVHHFGKRKRILASDLEMNKNEKLMKENYFKRSTYKINPWKFVSHTWEKQLKARELRERKKLPFESSFVTSFLGNPYLDVTIPHIITEKVFVPFFWETSYGEYIPEWDILKKSVTFFPEKVWQGLPNLGNTCYMNAVLQSLCSVPSFVNDLLNQGFPWGKIPHDALSLCLAQLLVLKDIYNIATKEKLLVSTKQAISLVADIFSGNVQNDAHEFLSLCLDQMKETMQRLSLRWKTKIESEEDSPEKLLFAYSPTKMIVCPVITNFEFEILRSIFCKSCGRAVLKTEPNNYLSINLPQGTKADPLSIQSTFDLFFDAEELEYKCEQCNHDRSISVHKFNRLPRVLIVHLKRYRLNEYWSLRKDEQEVIIPTYLKLSSHCNENTKPPLPLSENAHIKDFRLLKIFQKMSFGLLNLTMPATKSTSKSKDSLPLHIGSNKKSVPQKFQRFLKGAGREQQQKDLEKNSKLNIIKSELASSGNVMLTEQQLSAGSMNYVKDTSLSPICKDGGKPSSDTSLADKPSLDTSLTEAHFQEVSENTEIKKHEETNGFVELDFSSFSETTEDLYEDKNPSIPGIFQNVDRQTQQCDSVRIHKQALEQALPQSLPKLNAQEHTQNLRPTEINVQKPDVNSLCSVDANRNPEDKDILDKTESKAKEPKEPKRSADKRDHHTYRLIGVISHIGSTTHSGHYITDAYDFKRHLWFTYSDLQVSSIQEVQVQKSRLCTGYIFFYMHDEIFEELLTRGESSQSCSTKARKTPQAQ</sequence>
<evidence type="ECO:0000256" key="2">
    <source>
        <dbReference type="ARBA" id="ARBA00009085"/>
    </source>
</evidence>
<evidence type="ECO:0000256" key="7">
    <source>
        <dbReference type="RuleBase" id="RU366025"/>
    </source>
</evidence>
<dbReference type="InterPro" id="IPR050164">
    <property type="entry name" value="Peptidase_C19"/>
</dbReference>
<comment type="similarity">
    <text evidence="2 7">Belongs to the peptidase C19 family.</text>
</comment>
<dbReference type="InterPro" id="IPR001394">
    <property type="entry name" value="Peptidase_C19_UCH"/>
</dbReference>
<dbReference type="PANTHER" id="PTHR24006">
    <property type="entry name" value="UBIQUITIN CARBOXYL-TERMINAL HYDROLASE"/>
    <property type="match status" value="1"/>
</dbReference>
<keyword evidence="5 7" id="KW-0378">Hydrolase</keyword>
<dbReference type="SUPFAM" id="SSF54001">
    <property type="entry name" value="Cysteine proteinases"/>
    <property type="match status" value="1"/>
</dbReference>
<dbReference type="InterPro" id="IPR018200">
    <property type="entry name" value="USP_CS"/>
</dbReference>
<dbReference type="CDD" id="cd13312">
    <property type="entry name" value="PH_USP37_like"/>
    <property type="match status" value="1"/>
</dbReference>
<keyword evidence="3 7" id="KW-0645">Protease</keyword>
<keyword evidence="4 7" id="KW-0833">Ubl conjugation pathway</keyword>
<dbReference type="Pfam" id="PF16674">
    <property type="entry name" value="UCH_N"/>
    <property type="match status" value="1"/>
</dbReference>
<dbReference type="EMBL" id="WJEC01001152">
    <property type="protein sequence ID" value="KAF7479540.1"/>
    <property type="molecule type" value="Genomic_DNA"/>
</dbReference>
<dbReference type="AlphaFoldDB" id="A0A5E4CPB5"/>
<dbReference type="Proteomes" id="UP000335636">
    <property type="component" value="Unassembled WGS sequence"/>
</dbReference>
<dbReference type="EC" id="3.4.19.12" evidence="7"/>
<dbReference type="PANTHER" id="PTHR24006:SF711">
    <property type="entry name" value="UBIQUITIN CARBOXYL-TERMINAL HYDROLASE 29"/>
    <property type="match status" value="1"/>
</dbReference>
<dbReference type="GO" id="GO:0005634">
    <property type="term" value="C:nucleus"/>
    <property type="evidence" value="ECO:0007669"/>
    <property type="project" value="TreeGrafter"/>
</dbReference>
<protein>
    <recommendedName>
        <fullName evidence="7">Ubiquitin carboxyl-terminal hydrolase</fullName>
        <ecNumber evidence="7">3.4.19.12</ecNumber>
    </recommendedName>
</protein>
<dbReference type="Gene3D" id="3.90.70.10">
    <property type="entry name" value="Cysteine proteinases"/>
    <property type="match status" value="2"/>
</dbReference>
<reference evidence="10" key="2">
    <citation type="submission" date="2020-08" db="EMBL/GenBank/DDBJ databases">
        <authorList>
            <person name="Shumante A."/>
            <person name="Zimin A.V."/>
            <person name="Puiu D."/>
            <person name="Salzberg S.L."/>
        </authorList>
    </citation>
    <scope>NUCLEOTIDE SEQUENCE</scope>
    <source>
        <strain evidence="10">WC2-LM</strain>
        <tissue evidence="10">Liver</tissue>
    </source>
</reference>
<evidence type="ECO:0000256" key="5">
    <source>
        <dbReference type="ARBA" id="ARBA00022801"/>
    </source>
</evidence>
<keyword evidence="6 7" id="KW-0788">Thiol protease</keyword>
<feature type="region of interest" description="Disordered" evidence="8">
    <location>
        <begin position="804"/>
        <end position="838"/>
    </location>
</feature>
<dbReference type="GO" id="GO:0006508">
    <property type="term" value="P:proteolysis"/>
    <property type="evidence" value="ECO:0007669"/>
    <property type="project" value="UniProtKB-KW"/>
</dbReference>
<dbReference type="PROSITE" id="PS00973">
    <property type="entry name" value="USP_2"/>
    <property type="match status" value="1"/>
</dbReference>
<evidence type="ECO:0000313" key="10">
    <source>
        <dbReference type="EMBL" id="KAF7479540.1"/>
    </source>
</evidence>
<evidence type="ECO:0000256" key="4">
    <source>
        <dbReference type="ARBA" id="ARBA00022786"/>
    </source>
</evidence>
<dbReference type="GO" id="GO:0005829">
    <property type="term" value="C:cytosol"/>
    <property type="evidence" value="ECO:0007669"/>
    <property type="project" value="TreeGrafter"/>
</dbReference>
<feature type="domain" description="USP" evidence="9">
    <location>
        <begin position="296"/>
        <end position="904"/>
    </location>
</feature>
<evidence type="ECO:0000313" key="12">
    <source>
        <dbReference type="Proteomes" id="UP000335636"/>
    </source>
</evidence>
<accession>A0A5E4CPB5</accession>
<evidence type="ECO:0000313" key="11">
    <source>
        <dbReference type="EMBL" id="VTJ83140.1"/>
    </source>
</evidence>
<evidence type="ECO:0000256" key="3">
    <source>
        <dbReference type="ARBA" id="ARBA00022670"/>
    </source>
</evidence>